<accession>A0ABY3ZTD9</accession>
<gene>
    <name evidence="1" type="ORF">MRZ06_09145</name>
</gene>
<name>A0ABY3ZTD9_9STAP</name>
<proteinExistence type="predicted"/>
<keyword evidence="2" id="KW-1185">Reference proteome</keyword>
<protein>
    <submittedName>
        <fullName evidence="1">Uncharacterized protein</fullName>
    </submittedName>
</protein>
<evidence type="ECO:0000313" key="2">
    <source>
        <dbReference type="Proteomes" id="UP000830343"/>
    </source>
</evidence>
<dbReference type="RefSeq" id="WP_224183378.1">
    <property type="nucleotide sequence ID" value="NZ_CP083608.1"/>
</dbReference>
<evidence type="ECO:0000313" key="1">
    <source>
        <dbReference type="EMBL" id="UOB20155.1"/>
    </source>
</evidence>
<organism evidence="1 2">
    <name type="scientific">Macrococcus armenti</name>
    <dbReference type="NCBI Taxonomy" id="2875764"/>
    <lineage>
        <taxon>Bacteria</taxon>
        <taxon>Bacillati</taxon>
        <taxon>Bacillota</taxon>
        <taxon>Bacilli</taxon>
        <taxon>Bacillales</taxon>
        <taxon>Staphylococcaceae</taxon>
        <taxon>Macrococcus</taxon>
    </lineage>
</organism>
<reference evidence="1" key="1">
    <citation type="submission" date="2022-03" db="EMBL/GenBank/DDBJ databases">
        <authorList>
            <person name="Vrbovska V."/>
            <person name="Kovarovic V."/>
            <person name="Botka T."/>
            <person name="Pantucek R."/>
        </authorList>
    </citation>
    <scope>NUCLEOTIDE SEQUENCE</scope>
    <source>
        <strain evidence="1">CCM 2609</strain>
    </source>
</reference>
<reference evidence="1" key="2">
    <citation type="submission" date="2022-04" db="EMBL/GenBank/DDBJ databases">
        <title>Antimicrobial genetic elements in methicillin-resistant Macrococcus armenti.</title>
        <authorList>
            <person name="Keller J.E."/>
            <person name="Schwendener S."/>
            <person name="Pantucek R."/>
            <person name="Perreten V."/>
        </authorList>
    </citation>
    <scope>NUCLEOTIDE SEQUENCE</scope>
    <source>
        <strain evidence="1">CCM 2609</strain>
    </source>
</reference>
<sequence>MKITTYAFNIHLHDLEYEHKNKTLSPANQHQTLIPIGEDFKKIELFSIEDNEGYFEGSITIDYNGQEIVKKHIQTCDLYMLWFDLYQTTISNEYEFSYLDIDFEIHTIKKEKSIVLTMYETKENQVTYTLPLDEYTQAIKVGLLEFYNHLNHDYVRNNFDSPYYFMLEKIYTSINYIGS</sequence>
<dbReference type="EMBL" id="CP094348">
    <property type="protein sequence ID" value="UOB20155.1"/>
    <property type="molecule type" value="Genomic_DNA"/>
</dbReference>
<dbReference type="Proteomes" id="UP000830343">
    <property type="component" value="Chromosome"/>
</dbReference>